<dbReference type="GO" id="GO:0004605">
    <property type="term" value="F:phosphatidate cytidylyltransferase activity"/>
    <property type="evidence" value="ECO:0007669"/>
    <property type="project" value="UniProtKB-EC"/>
</dbReference>
<keyword evidence="9" id="KW-0444">Lipid biosynthesis</keyword>
<evidence type="ECO:0000256" key="3">
    <source>
        <dbReference type="ARBA" id="ARBA00005119"/>
    </source>
</evidence>
<keyword evidence="26" id="KW-1185">Reference proteome</keyword>
<feature type="transmembrane region" description="Helical" evidence="24">
    <location>
        <begin position="176"/>
        <end position="194"/>
    </location>
</feature>
<proteinExistence type="inferred from homology"/>
<dbReference type="OrthoDB" id="9799199at2"/>
<evidence type="ECO:0000256" key="9">
    <source>
        <dbReference type="ARBA" id="ARBA00022516"/>
    </source>
</evidence>
<keyword evidence="14" id="KW-0443">Lipid metabolism</keyword>
<evidence type="ECO:0000256" key="23">
    <source>
        <dbReference type="ARBA" id="ARBA00033406"/>
    </source>
</evidence>
<keyword evidence="10 25" id="KW-0808">Transferase</keyword>
<evidence type="ECO:0000256" key="11">
    <source>
        <dbReference type="ARBA" id="ARBA00022692"/>
    </source>
</evidence>
<feature type="transmembrane region" description="Helical" evidence="24">
    <location>
        <begin position="150"/>
        <end position="169"/>
    </location>
</feature>
<evidence type="ECO:0000256" key="4">
    <source>
        <dbReference type="ARBA" id="ARBA00005189"/>
    </source>
</evidence>
<evidence type="ECO:0000256" key="5">
    <source>
        <dbReference type="ARBA" id="ARBA00010185"/>
    </source>
</evidence>
<evidence type="ECO:0000256" key="6">
    <source>
        <dbReference type="ARBA" id="ARBA00012487"/>
    </source>
</evidence>
<feature type="transmembrane region" description="Helical" evidence="24">
    <location>
        <begin position="38"/>
        <end position="56"/>
    </location>
</feature>
<comment type="caution">
    <text evidence="25">The sequence shown here is derived from an EMBL/GenBank/DDBJ whole genome shotgun (WGS) entry which is preliminary data.</text>
</comment>
<keyword evidence="15 24" id="KW-0472">Membrane</keyword>
<dbReference type="PANTHER" id="PTHR46382:SF1">
    <property type="entry name" value="PHOSPHATIDATE CYTIDYLYLTRANSFERASE"/>
    <property type="match status" value="1"/>
</dbReference>
<evidence type="ECO:0000256" key="14">
    <source>
        <dbReference type="ARBA" id="ARBA00023098"/>
    </source>
</evidence>
<evidence type="ECO:0000256" key="12">
    <source>
        <dbReference type="ARBA" id="ARBA00022695"/>
    </source>
</evidence>
<dbReference type="Proteomes" id="UP000318681">
    <property type="component" value="Unassembled WGS sequence"/>
</dbReference>
<dbReference type="EMBL" id="VNIM01000114">
    <property type="protein sequence ID" value="TVV70670.1"/>
    <property type="molecule type" value="Genomic_DNA"/>
</dbReference>
<feature type="transmembrane region" description="Helical" evidence="24">
    <location>
        <begin position="223"/>
        <end position="240"/>
    </location>
</feature>
<reference evidence="25 26" key="1">
    <citation type="submission" date="2019-07" db="EMBL/GenBank/DDBJ databases">
        <title>Sphingomonas solaris sp. nov., isolated from a solar panel from Boston, Massachusetts.</title>
        <authorList>
            <person name="Tanner K."/>
            <person name="Pascual J."/>
            <person name="Mancuso C."/>
            <person name="Pereto J."/>
            <person name="Khalil A."/>
            <person name="Vilanova C."/>
        </authorList>
    </citation>
    <scope>NUCLEOTIDE SEQUENCE [LARGE SCALE GENOMIC DNA]</scope>
    <source>
        <strain evidence="25 26">R4DWN</strain>
    </source>
</reference>
<evidence type="ECO:0000256" key="15">
    <source>
        <dbReference type="ARBA" id="ARBA00023136"/>
    </source>
</evidence>
<evidence type="ECO:0000256" key="10">
    <source>
        <dbReference type="ARBA" id="ARBA00022679"/>
    </source>
</evidence>
<keyword evidence="16" id="KW-0594">Phospholipid biosynthesis</keyword>
<feature type="transmembrane region" description="Helical" evidence="24">
    <location>
        <begin position="63"/>
        <end position="81"/>
    </location>
</feature>
<accession>A0A558QU48</accession>
<comment type="pathway">
    <text evidence="3">Phospholipid metabolism; CDP-diacylglycerol biosynthesis; CDP-diacylglycerol from sn-glycerol 3-phosphate: step 3/3.</text>
</comment>
<evidence type="ECO:0000256" key="16">
    <source>
        <dbReference type="ARBA" id="ARBA00023209"/>
    </source>
</evidence>
<evidence type="ECO:0000256" key="20">
    <source>
        <dbReference type="ARBA" id="ARBA00032253"/>
    </source>
</evidence>
<evidence type="ECO:0000256" key="8">
    <source>
        <dbReference type="ARBA" id="ARBA00022475"/>
    </source>
</evidence>
<sequence length="241" mass="24022">MIAVALVALALGGVAFWLLASAAALLMLAEWAGLMRASRLAIGLSLAAFGFALLVASPLVNGASEAALALLLALAIAVAAIGRSGRLGAGLLYAGLPVFGLLFLRAQPHGLALTLWTLAIVWATDIGAYFSGRAIGGPKLAPGLSPNKTWAGLGGGVVAALLAGAVIALSAGLPRALIVLGAPMAVLAQIGDLFESWLKRKAGVKDSGRLLPGHGGALDRLDGVVPVATLIGFAAAMGWLA</sequence>
<dbReference type="PANTHER" id="PTHR46382">
    <property type="entry name" value="PHOSPHATIDATE CYTIDYLYLTRANSFERASE"/>
    <property type="match status" value="1"/>
</dbReference>
<dbReference type="GO" id="GO:0005886">
    <property type="term" value="C:plasma membrane"/>
    <property type="evidence" value="ECO:0007669"/>
    <property type="project" value="UniProtKB-SubCell"/>
</dbReference>
<evidence type="ECO:0000256" key="22">
    <source>
        <dbReference type="ARBA" id="ARBA00032743"/>
    </source>
</evidence>
<comment type="catalytic activity">
    <reaction evidence="1">
        <text>a 1,2-diacyl-sn-glycero-3-phosphate + CTP + H(+) = a CDP-1,2-diacyl-sn-glycerol + diphosphate</text>
        <dbReference type="Rhea" id="RHEA:16229"/>
        <dbReference type="ChEBI" id="CHEBI:15378"/>
        <dbReference type="ChEBI" id="CHEBI:33019"/>
        <dbReference type="ChEBI" id="CHEBI:37563"/>
        <dbReference type="ChEBI" id="CHEBI:58332"/>
        <dbReference type="ChEBI" id="CHEBI:58608"/>
        <dbReference type="EC" id="2.7.7.41"/>
    </reaction>
</comment>
<feature type="transmembrane region" description="Helical" evidence="24">
    <location>
        <begin position="87"/>
        <end position="104"/>
    </location>
</feature>
<evidence type="ECO:0000256" key="13">
    <source>
        <dbReference type="ARBA" id="ARBA00022989"/>
    </source>
</evidence>
<evidence type="ECO:0000256" key="21">
    <source>
        <dbReference type="ARBA" id="ARBA00032396"/>
    </source>
</evidence>
<evidence type="ECO:0000256" key="2">
    <source>
        <dbReference type="ARBA" id="ARBA00004651"/>
    </source>
</evidence>
<evidence type="ECO:0000313" key="25">
    <source>
        <dbReference type="EMBL" id="TVV70670.1"/>
    </source>
</evidence>
<organism evidence="25 26">
    <name type="scientific">Alterirhizorhabdus solaris</name>
    <dbReference type="NCBI Taxonomy" id="2529389"/>
    <lineage>
        <taxon>Bacteria</taxon>
        <taxon>Pseudomonadati</taxon>
        <taxon>Pseudomonadota</taxon>
        <taxon>Alphaproteobacteria</taxon>
        <taxon>Sphingomonadales</taxon>
        <taxon>Rhizorhabdaceae</taxon>
        <taxon>Alterirhizorhabdus</taxon>
    </lineage>
</organism>
<evidence type="ECO:0000256" key="24">
    <source>
        <dbReference type="SAM" id="Phobius"/>
    </source>
</evidence>
<dbReference type="AlphaFoldDB" id="A0A558QU48"/>
<comment type="pathway">
    <text evidence="4">Lipid metabolism.</text>
</comment>
<evidence type="ECO:0000313" key="26">
    <source>
        <dbReference type="Proteomes" id="UP000318681"/>
    </source>
</evidence>
<keyword evidence="12 25" id="KW-0548">Nucleotidyltransferase</keyword>
<comment type="similarity">
    <text evidence="5">Belongs to the CDS family.</text>
</comment>
<evidence type="ECO:0000256" key="19">
    <source>
        <dbReference type="ARBA" id="ARBA00031825"/>
    </source>
</evidence>
<dbReference type="EC" id="2.7.7.41" evidence="6"/>
<evidence type="ECO:0000256" key="7">
    <source>
        <dbReference type="ARBA" id="ARBA00019373"/>
    </source>
</evidence>
<dbReference type="Pfam" id="PF01148">
    <property type="entry name" value="CTP_transf_1"/>
    <property type="match status" value="1"/>
</dbReference>
<protein>
    <recommendedName>
        <fullName evidence="7">Phosphatidate cytidylyltransferase</fullName>
        <ecNumber evidence="6">2.7.7.41</ecNumber>
    </recommendedName>
    <alternativeName>
        <fullName evidence="20">CDP-DAG synthase</fullName>
    </alternativeName>
    <alternativeName>
        <fullName evidence="22">CDP-DG synthase</fullName>
    </alternativeName>
    <alternativeName>
        <fullName evidence="18">CDP-diacylglycerol synthase</fullName>
    </alternativeName>
    <alternativeName>
        <fullName evidence="21">CDP-diglyceride pyrophosphorylase</fullName>
    </alternativeName>
    <alternativeName>
        <fullName evidence="23">CDP-diglyceride synthase</fullName>
    </alternativeName>
    <alternativeName>
        <fullName evidence="19">CTP:phosphatidate cytidylyltransferase</fullName>
    </alternativeName>
</protein>
<keyword evidence="17" id="KW-1208">Phospholipid metabolism</keyword>
<keyword evidence="8" id="KW-1003">Cell membrane</keyword>
<dbReference type="GO" id="GO:0016024">
    <property type="term" value="P:CDP-diacylglycerol biosynthetic process"/>
    <property type="evidence" value="ECO:0007669"/>
    <property type="project" value="TreeGrafter"/>
</dbReference>
<evidence type="ECO:0000256" key="1">
    <source>
        <dbReference type="ARBA" id="ARBA00001698"/>
    </source>
</evidence>
<feature type="transmembrane region" description="Helical" evidence="24">
    <location>
        <begin position="111"/>
        <end position="130"/>
    </location>
</feature>
<evidence type="ECO:0000256" key="18">
    <source>
        <dbReference type="ARBA" id="ARBA00029893"/>
    </source>
</evidence>
<gene>
    <name evidence="25" type="ORF">FOY91_18575</name>
</gene>
<keyword evidence="13 24" id="KW-1133">Transmembrane helix</keyword>
<keyword evidence="11 24" id="KW-0812">Transmembrane</keyword>
<name>A0A558QU48_9SPHN</name>
<comment type="subcellular location">
    <subcellularLocation>
        <location evidence="2">Cell membrane</location>
        <topology evidence="2">Multi-pass membrane protein</topology>
    </subcellularLocation>
</comment>
<evidence type="ECO:0000256" key="17">
    <source>
        <dbReference type="ARBA" id="ARBA00023264"/>
    </source>
</evidence>